<evidence type="ECO:0000313" key="1">
    <source>
        <dbReference type="EMBL" id="AAX31126.2"/>
    </source>
</evidence>
<name>Q5BQR1_SCHJA</name>
<reference evidence="1" key="1">
    <citation type="submission" date="2005-01" db="EMBL/GenBank/DDBJ databases">
        <authorList>
            <person name="Han Z."/>
        </authorList>
    </citation>
    <scope>NUCLEOTIDE SEQUENCE</scope>
</reference>
<proteinExistence type="evidence at transcript level"/>
<feature type="non-terminal residue" evidence="1">
    <location>
        <position position="1"/>
    </location>
</feature>
<protein>
    <submittedName>
        <fullName evidence="1">SJCHGC09841 protein</fullName>
    </submittedName>
</protein>
<accession>Q5BQR1</accession>
<dbReference type="AlphaFoldDB" id="Q5BQR1"/>
<dbReference type="EMBL" id="AY915905">
    <property type="protein sequence ID" value="AAX31126.2"/>
    <property type="molecule type" value="mRNA"/>
</dbReference>
<organism evidence="1">
    <name type="scientific">Schistosoma japonicum</name>
    <name type="common">Blood fluke</name>
    <dbReference type="NCBI Taxonomy" id="6182"/>
    <lineage>
        <taxon>Eukaryota</taxon>
        <taxon>Metazoa</taxon>
        <taxon>Spiralia</taxon>
        <taxon>Lophotrochozoa</taxon>
        <taxon>Platyhelminthes</taxon>
        <taxon>Trematoda</taxon>
        <taxon>Digenea</taxon>
        <taxon>Strigeidida</taxon>
        <taxon>Schistosomatoidea</taxon>
        <taxon>Schistosomatidae</taxon>
        <taxon>Schistosoma</taxon>
    </lineage>
</organism>
<sequence>LKVVCRDFRNYCGGCLLPRSRSGGRIFAVDSRCLRPTVVKCDIDNKKTLIR</sequence>
<reference evidence="1" key="2">
    <citation type="journal article" date="2006" name="PLoS Pathog.">
        <title>New perspectives on host-parasite interplay by comparative transcriptomic and proteomic analyses of Schistosoma japonicum.</title>
        <authorList>
            <person name="Liu F."/>
            <person name="Lu J."/>
            <person name="Hu W."/>
            <person name="Wang S.Y."/>
            <person name="Cui S.J."/>
            <person name="Chi M."/>
            <person name="Yan Q."/>
            <person name="Wang X.R."/>
            <person name="Song H.D."/>
            <person name="Xu X.N."/>
            <person name="Wang J.J."/>
            <person name="Zhang X.L."/>
            <person name="Zhang X."/>
            <person name="Wang Z.Q."/>
            <person name="Xue C.L."/>
            <person name="Brindley P.J."/>
            <person name="McManus D.P."/>
            <person name="Yang P.Y."/>
            <person name="Feng Z."/>
            <person name="Chen Z."/>
            <person name="Han Z.G."/>
        </authorList>
    </citation>
    <scope>NUCLEOTIDE SEQUENCE</scope>
</reference>